<feature type="compositionally biased region" description="Polar residues" evidence="1">
    <location>
        <begin position="586"/>
        <end position="602"/>
    </location>
</feature>
<keyword evidence="2" id="KW-0472">Membrane</keyword>
<gene>
    <name evidence="4" type="ORF">Hamer_G020769</name>
</gene>
<name>A0A8J5MMC6_HOMAM</name>
<dbReference type="AlphaFoldDB" id="A0A8J5MMC6"/>
<evidence type="ECO:0000256" key="2">
    <source>
        <dbReference type="SAM" id="Phobius"/>
    </source>
</evidence>
<keyword evidence="2" id="KW-0812">Transmembrane</keyword>
<feature type="signal peptide" evidence="3">
    <location>
        <begin position="1"/>
        <end position="20"/>
    </location>
</feature>
<keyword evidence="3" id="KW-0732">Signal</keyword>
<proteinExistence type="predicted"/>
<feature type="region of interest" description="Disordered" evidence="1">
    <location>
        <begin position="532"/>
        <end position="609"/>
    </location>
</feature>
<keyword evidence="5" id="KW-1185">Reference proteome</keyword>
<organism evidence="4 5">
    <name type="scientific">Homarus americanus</name>
    <name type="common">American lobster</name>
    <dbReference type="NCBI Taxonomy" id="6706"/>
    <lineage>
        <taxon>Eukaryota</taxon>
        <taxon>Metazoa</taxon>
        <taxon>Ecdysozoa</taxon>
        <taxon>Arthropoda</taxon>
        <taxon>Crustacea</taxon>
        <taxon>Multicrustacea</taxon>
        <taxon>Malacostraca</taxon>
        <taxon>Eumalacostraca</taxon>
        <taxon>Eucarida</taxon>
        <taxon>Decapoda</taxon>
        <taxon>Pleocyemata</taxon>
        <taxon>Astacidea</taxon>
        <taxon>Nephropoidea</taxon>
        <taxon>Nephropidae</taxon>
        <taxon>Homarus</taxon>
    </lineage>
</organism>
<evidence type="ECO:0008006" key="6">
    <source>
        <dbReference type="Google" id="ProtNLM"/>
    </source>
</evidence>
<evidence type="ECO:0000313" key="5">
    <source>
        <dbReference type="Proteomes" id="UP000747542"/>
    </source>
</evidence>
<feature type="chain" id="PRO_5035146430" description="SEFIR domain-containing protein" evidence="3">
    <location>
        <begin position="21"/>
        <end position="609"/>
    </location>
</feature>
<accession>A0A8J5MMC6</accession>
<comment type="caution">
    <text evidence="4">The sequence shown here is derived from an EMBL/GenBank/DDBJ whole genome shotgun (WGS) entry which is preliminary data.</text>
</comment>
<evidence type="ECO:0000256" key="1">
    <source>
        <dbReference type="SAM" id="MobiDB-lite"/>
    </source>
</evidence>
<keyword evidence="2" id="KW-1133">Transmembrane helix</keyword>
<protein>
    <recommendedName>
        <fullName evidence="6">SEFIR domain-containing protein</fullName>
    </recommendedName>
</protein>
<evidence type="ECO:0000313" key="4">
    <source>
        <dbReference type="EMBL" id="KAG7156457.1"/>
    </source>
</evidence>
<dbReference type="Proteomes" id="UP000747542">
    <property type="component" value="Unassembled WGS sequence"/>
</dbReference>
<evidence type="ECO:0000256" key="3">
    <source>
        <dbReference type="SAM" id="SignalP"/>
    </source>
</evidence>
<feature type="transmembrane region" description="Helical" evidence="2">
    <location>
        <begin position="292"/>
        <end position="317"/>
    </location>
</feature>
<sequence>MWRPWVVVMVVAVGWMECHIQGPPRNYTVKSGVCKFNQELQSCRHQLKTSPSGGSCWVRKVVGKERTAVCTLQDNTQLYSAVNPPFTLTMYHHYNKIFLVGAFFISFSNLAVESIKFRFQDVARPHTQNLCRDVIVKNVPMPLRDPLLWDCPFFSFDIIDHNLHLTVLNPYKTSIEDWQVFQYLHLAHIHRRQGVPVTLQMAPFPNLTYSVSLMHCLDDDCRELSLTDHVILQGPESVHFLEEESPQKTQVFPLPGPGSYLVTTHIITTACPPCGCFISRSPKFVVRADVTWLRVLVVITGALVISLTLGVAFKYLLHVQRLTYNDNKEKNKPKVMLIYLAGSWSHFELVVKVGAYLSACSVDPLLVDIHSTRQNPFKWTSEHIHTSDRVLFLVPENLWAQSVTPIKDHWKYALSYMTGRTLNQHTNQAATVIMPFSASVPYQIAHLRQFKLLHDLTKLVIWLHGGTFMDRWFMWSSGLRWAGSEEATYSLTNLRDLLENETDEQRDEESFKMKWKLYFRQLFLGGLQDDLPQSPKLAPPLPPPPSPSQQQQQESVVEVGENTTDGQQKKLDGNTPEVQVLLNHQPGYSSDGYESSECSGSLLSHDAYL</sequence>
<dbReference type="EMBL" id="JAHLQT010039134">
    <property type="protein sequence ID" value="KAG7156457.1"/>
    <property type="molecule type" value="Genomic_DNA"/>
</dbReference>
<feature type="compositionally biased region" description="Pro residues" evidence="1">
    <location>
        <begin position="537"/>
        <end position="547"/>
    </location>
</feature>
<reference evidence="4" key="1">
    <citation type="journal article" date="2021" name="Sci. Adv.">
        <title>The American lobster genome reveals insights on longevity, neural, and immune adaptations.</title>
        <authorList>
            <person name="Polinski J.M."/>
            <person name="Zimin A.V."/>
            <person name="Clark K.F."/>
            <person name="Kohn A.B."/>
            <person name="Sadowski N."/>
            <person name="Timp W."/>
            <person name="Ptitsyn A."/>
            <person name="Khanna P."/>
            <person name="Romanova D.Y."/>
            <person name="Williams P."/>
            <person name="Greenwood S.J."/>
            <person name="Moroz L.L."/>
            <person name="Walt D.R."/>
            <person name="Bodnar A.G."/>
        </authorList>
    </citation>
    <scope>NUCLEOTIDE SEQUENCE</scope>
    <source>
        <strain evidence="4">GMGI-L3</strain>
    </source>
</reference>